<gene>
    <name evidence="1" type="ORF">ACOLOM_LOCUS2512</name>
</gene>
<proteinExistence type="predicted"/>
<comment type="caution">
    <text evidence="1">The sequence shown here is derived from an EMBL/GenBank/DDBJ whole genome shotgun (WGS) entry which is preliminary data.</text>
</comment>
<protein>
    <submittedName>
        <fullName evidence="1">7712_t:CDS:1</fullName>
    </submittedName>
</protein>
<reference evidence="1" key="1">
    <citation type="submission" date="2021-06" db="EMBL/GenBank/DDBJ databases">
        <authorList>
            <person name="Kallberg Y."/>
            <person name="Tangrot J."/>
            <person name="Rosling A."/>
        </authorList>
    </citation>
    <scope>NUCLEOTIDE SEQUENCE</scope>
    <source>
        <strain evidence="1">CL356</strain>
    </source>
</reference>
<sequence length="192" mass="21014">MKVVTTGRLNVAFANLKITRFEFESTNYTEYVPRLRFSEFSNSPNVLINEYGVPQKTMRFLEIGEGLDLMQEVFAYTIDYPNSGPQEALRILSSQNLNQNMAHMVNHSLGMLNSPKNDIKNDTSNFSGAPPTPNANDLQTSSTTPVRTPTPIHTPTPTPKSTPSPLAVNGAIGSPHHKLHTKSPAIGGGNSY</sequence>
<organism evidence="1 2">
    <name type="scientific">Acaulospora colombiana</name>
    <dbReference type="NCBI Taxonomy" id="27376"/>
    <lineage>
        <taxon>Eukaryota</taxon>
        <taxon>Fungi</taxon>
        <taxon>Fungi incertae sedis</taxon>
        <taxon>Mucoromycota</taxon>
        <taxon>Glomeromycotina</taxon>
        <taxon>Glomeromycetes</taxon>
        <taxon>Diversisporales</taxon>
        <taxon>Acaulosporaceae</taxon>
        <taxon>Acaulospora</taxon>
    </lineage>
</organism>
<evidence type="ECO:0000313" key="1">
    <source>
        <dbReference type="EMBL" id="CAG8494279.1"/>
    </source>
</evidence>
<keyword evidence="2" id="KW-1185">Reference proteome</keyword>
<evidence type="ECO:0000313" key="2">
    <source>
        <dbReference type="Proteomes" id="UP000789525"/>
    </source>
</evidence>
<name>A0ACA9KUM5_9GLOM</name>
<dbReference type="EMBL" id="CAJVPT010003314">
    <property type="protein sequence ID" value="CAG8494279.1"/>
    <property type="molecule type" value="Genomic_DNA"/>
</dbReference>
<dbReference type="Proteomes" id="UP000789525">
    <property type="component" value="Unassembled WGS sequence"/>
</dbReference>
<accession>A0ACA9KUM5</accession>